<dbReference type="PANTHER" id="PTHR13225">
    <property type="entry name" value="MISEXPRESSION SUPPRESSOR OF RAS 6"/>
    <property type="match status" value="1"/>
</dbReference>
<organism evidence="3 4">
    <name type="scientific">Paragonimus westermani</name>
    <dbReference type="NCBI Taxonomy" id="34504"/>
    <lineage>
        <taxon>Eukaryota</taxon>
        <taxon>Metazoa</taxon>
        <taxon>Spiralia</taxon>
        <taxon>Lophotrochozoa</taxon>
        <taxon>Platyhelminthes</taxon>
        <taxon>Trematoda</taxon>
        <taxon>Digenea</taxon>
        <taxon>Plagiorchiida</taxon>
        <taxon>Troglotremata</taxon>
        <taxon>Troglotrematidae</taxon>
        <taxon>Paragonimus</taxon>
    </lineage>
</organism>
<dbReference type="AlphaFoldDB" id="A0A8T0DIK8"/>
<reference evidence="3 4" key="1">
    <citation type="submission" date="2019-07" db="EMBL/GenBank/DDBJ databases">
        <title>Annotation for the trematode Paragonimus westermani.</title>
        <authorList>
            <person name="Choi Y.-J."/>
        </authorList>
    </citation>
    <scope>NUCLEOTIDE SEQUENCE [LARGE SCALE GENOMIC DNA]</scope>
    <source>
        <strain evidence="3">180907_Pwestermani</strain>
    </source>
</reference>
<feature type="compositionally biased region" description="Polar residues" evidence="2">
    <location>
        <begin position="458"/>
        <end position="472"/>
    </location>
</feature>
<comment type="similarity">
    <text evidence="1">Belongs to the UPF0489 family.</text>
</comment>
<dbReference type="InterPro" id="IPR024131">
    <property type="entry name" value="UPF0489"/>
</dbReference>
<proteinExistence type="inferred from homology"/>
<dbReference type="OrthoDB" id="418142at2759"/>
<dbReference type="Proteomes" id="UP000699462">
    <property type="component" value="Unassembled WGS sequence"/>
</dbReference>
<accession>A0A8T0DIK8</accession>
<name>A0A8T0DIK8_9TREM</name>
<protein>
    <submittedName>
        <fullName evidence="3">Uncharacterized protein</fullName>
    </submittedName>
</protein>
<dbReference type="Pfam" id="PF12640">
    <property type="entry name" value="UPF0489"/>
    <property type="match status" value="1"/>
</dbReference>
<evidence type="ECO:0000313" key="3">
    <source>
        <dbReference type="EMBL" id="KAF8566798.1"/>
    </source>
</evidence>
<comment type="caution">
    <text evidence="3">The sequence shown here is derived from an EMBL/GenBank/DDBJ whole genome shotgun (WGS) entry which is preliminary data.</text>
</comment>
<dbReference type="EMBL" id="JTDF01004613">
    <property type="protein sequence ID" value="KAF8566798.1"/>
    <property type="molecule type" value="Genomic_DNA"/>
</dbReference>
<evidence type="ECO:0000313" key="4">
    <source>
        <dbReference type="Proteomes" id="UP000699462"/>
    </source>
</evidence>
<gene>
    <name evidence="3" type="ORF">P879_05641</name>
</gene>
<keyword evidence="4" id="KW-1185">Reference proteome</keyword>
<evidence type="ECO:0000256" key="2">
    <source>
        <dbReference type="SAM" id="MobiDB-lite"/>
    </source>
</evidence>
<sequence>MQRPISIVVVDAHNEVVPYIYRFIGAKKIPFSGLKMIHFDSHPDLGIPDMKACEIRQNPQKLIEKISIEDWIIPLIFAGHIDHVIWLHPTWSGQLCDRKPTCYTVGEDKETKRLGVDIPEPYFYNEAVFCSEEDMNLPVKFGLTVSPVHETNTLCKMCTDVVCVLLNQPFILDIDLDVFSTQNPFVDKFTTEQRTLIDRLYAPPPSLDIPFSPAEFNDPAVVVARGIACARVLNGARRRQLSRLRQWLHCWELGTLPPSEAIMIWSRELADLSRLVLSLGESKLKQSTQQAVNETLKLACCRLSELVEPPLVSLGSEEHYVQEAIARLNSSCEMDSGTSSNRTAGLRRIYSQIEQTRSHLSAAIGQNSGIPLKRRLSSPNTVCTDIQTKLKLRSVEVLIDSNSQDHPMSTDVTDQEHRLMDVDDGQAAEVITPDRDLKVVLTKLDHQLIHEWNPVDSGPSNANSTPPSQQQPLGDEGGGAEEESLTFMHYLWSAVADQQNDPLPHYISSSSEQHEMREQIESLLNRLHNPCMITIARSVGDSYTPADQVLNLQLGVIQALARVYGQDLLTVTLSYENSESDANFLKSLGFHIISPDELRMNNHRISPVSSACSEAAGGGYRNEPGRKDIV</sequence>
<feature type="region of interest" description="Disordered" evidence="2">
    <location>
        <begin position="452"/>
        <end position="480"/>
    </location>
</feature>
<dbReference type="PANTHER" id="PTHR13225:SF3">
    <property type="entry name" value="UPF0489 PROTEIN C5ORF22"/>
    <property type="match status" value="1"/>
</dbReference>
<evidence type="ECO:0000256" key="1">
    <source>
        <dbReference type="ARBA" id="ARBA00007099"/>
    </source>
</evidence>